<dbReference type="EMBL" id="JBGUAW010000015">
    <property type="protein sequence ID" value="MFA9462492.1"/>
    <property type="molecule type" value="Genomic_DNA"/>
</dbReference>
<dbReference type="Gene3D" id="1.10.287.1490">
    <property type="match status" value="1"/>
</dbReference>
<keyword evidence="7" id="KW-0482">Metalloprotease</keyword>
<dbReference type="Proteomes" id="UP001575181">
    <property type="component" value="Unassembled WGS sequence"/>
</dbReference>
<dbReference type="GO" id="GO:0008237">
    <property type="term" value="F:metallopeptidase activity"/>
    <property type="evidence" value="ECO:0007669"/>
    <property type="project" value="UniProtKB-KW"/>
</dbReference>
<organism evidence="7 8">
    <name type="scientific">Thiohalorhabdus methylotrophus</name>
    <dbReference type="NCBI Taxonomy" id="3242694"/>
    <lineage>
        <taxon>Bacteria</taxon>
        <taxon>Pseudomonadati</taxon>
        <taxon>Pseudomonadota</taxon>
        <taxon>Gammaproteobacteria</taxon>
        <taxon>Thiohalorhabdales</taxon>
        <taxon>Thiohalorhabdaceae</taxon>
        <taxon>Thiohalorhabdus</taxon>
    </lineage>
</organism>
<keyword evidence="4" id="KW-0862">Zinc</keyword>
<evidence type="ECO:0000256" key="2">
    <source>
        <dbReference type="ARBA" id="ARBA00022723"/>
    </source>
</evidence>
<evidence type="ECO:0000256" key="3">
    <source>
        <dbReference type="ARBA" id="ARBA00022801"/>
    </source>
</evidence>
<evidence type="ECO:0000313" key="7">
    <source>
        <dbReference type="EMBL" id="MFA9462492.1"/>
    </source>
</evidence>
<dbReference type="Pfam" id="PF00413">
    <property type="entry name" value="Peptidase_M10"/>
    <property type="match status" value="1"/>
</dbReference>
<sequence length="300" mass="34484">MQRILLGFILGVGLLAGPPGAARACDVPIAYSIGEVDRRFDLSRAEFRQAIRDAARAWEAAAGRELFVHRRGADFRIHLRYGAIQQAAERVESLEDNVGALRERIETGKKRLEEAKERLRGKLPPFEERVRAYRREKRAFEARVRRVNEEGGASAQELRALEDRRRRLRRRGAELQAMRRSLKELKTRANRLAVRVNALVQRHNRRVREARELTRPGREFHQGFYMRTGRGAEQIAVNQYRGPGRLRFILAHELGHALGIGHVDDRGAVMYYLNEREDFSRLRLAAADRRALRRACGAAP</sequence>
<keyword evidence="5" id="KW-0175">Coiled coil</keyword>
<protein>
    <submittedName>
        <fullName evidence="7">Matrixin family metalloprotease</fullName>
        <ecNumber evidence="7">3.4.24.-</ecNumber>
    </submittedName>
</protein>
<comment type="caution">
    <text evidence="7">The sequence shown here is derived from an EMBL/GenBank/DDBJ whole genome shotgun (WGS) entry which is preliminary data.</text>
</comment>
<dbReference type="InterPro" id="IPR024079">
    <property type="entry name" value="MetalloPept_cat_dom_sf"/>
</dbReference>
<keyword evidence="8" id="KW-1185">Reference proteome</keyword>
<dbReference type="Gene3D" id="3.40.390.10">
    <property type="entry name" value="Collagenase (Catalytic Domain)"/>
    <property type="match status" value="1"/>
</dbReference>
<keyword evidence="1" id="KW-0645">Protease</keyword>
<keyword evidence="3 7" id="KW-0378">Hydrolase</keyword>
<name>A0ABV4TYU2_9GAMM</name>
<evidence type="ECO:0000256" key="5">
    <source>
        <dbReference type="SAM" id="Coils"/>
    </source>
</evidence>
<dbReference type="EC" id="3.4.24.-" evidence="7"/>
<feature type="coiled-coil region" evidence="5">
    <location>
        <begin position="84"/>
        <end position="202"/>
    </location>
</feature>
<dbReference type="InterPro" id="IPR001818">
    <property type="entry name" value="Pept_M10_metallopeptidase"/>
</dbReference>
<reference evidence="7 8" key="1">
    <citation type="submission" date="2024-08" db="EMBL/GenBank/DDBJ databases">
        <title>Whole-genome sequencing of halo(alkali)philic microorganisms from hypersaline lakes.</title>
        <authorList>
            <person name="Sorokin D.Y."/>
            <person name="Merkel A.Y."/>
            <person name="Messina E."/>
            <person name="Yakimov M."/>
        </authorList>
    </citation>
    <scope>NUCLEOTIDE SEQUENCE [LARGE SCALE GENOMIC DNA]</scope>
    <source>
        <strain evidence="7 8">Cl-TMA</strain>
    </source>
</reference>
<keyword evidence="2" id="KW-0479">Metal-binding</keyword>
<dbReference type="SUPFAM" id="SSF55486">
    <property type="entry name" value="Metalloproteases ('zincins'), catalytic domain"/>
    <property type="match status" value="1"/>
</dbReference>
<evidence type="ECO:0000259" key="6">
    <source>
        <dbReference type="Pfam" id="PF00413"/>
    </source>
</evidence>
<accession>A0ABV4TYU2</accession>
<proteinExistence type="predicted"/>
<evidence type="ECO:0000313" key="8">
    <source>
        <dbReference type="Proteomes" id="UP001575181"/>
    </source>
</evidence>
<gene>
    <name evidence="7" type="ORF">ACERLL_16920</name>
</gene>
<evidence type="ECO:0000256" key="4">
    <source>
        <dbReference type="ARBA" id="ARBA00022833"/>
    </source>
</evidence>
<feature type="domain" description="Peptidase M10 metallopeptidase" evidence="6">
    <location>
        <begin position="246"/>
        <end position="293"/>
    </location>
</feature>
<dbReference type="RefSeq" id="WP_373657282.1">
    <property type="nucleotide sequence ID" value="NZ_JBGUAW010000015.1"/>
</dbReference>
<evidence type="ECO:0000256" key="1">
    <source>
        <dbReference type="ARBA" id="ARBA00022670"/>
    </source>
</evidence>